<accession>A0A4S4M1N8</accession>
<comment type="similarity">
    <text evidence="1">Belongs to the TCP11 family.</text>
</comment>
<evidence type="ECO:0000313" key="3">
    <source>
        <dbReference type="EMBL" id="THH18785.1"/>
    </source>
</evidence>
<sequence>MMEGITSKLKKLRFQNPSNDALNQALTHLTLSHDFSWDILNHDFQLLEEQGLWEKSQENAELLEGLKHYLAGSSATSVSSDKSKARDISIVKAPPLTAPHPLLRSIPPNTLLPVELVDLLNDIYLLHLLATDPSKVVAPGKSLLSAMSQPHVREKQDGELPTIQEKVEEVIHKAFWDEAIDSLSSTQPSVQLPRLKYLYDDLFLALKPLFPADHTVLVILSAPLSPTSSPLLSAIPHLGGILAALKERCAPARDADIDKLLHLLDDMPLSPETPRLAKVVVQTVRSILKLSETMKSDLSQFIFGTMSEKQLEAAIGEGARLRERDLVLDVWKKEKVNTLWREWVADLMAPLSSVTFSARHKWILRLIQSVGAPTPVICCLPTKPLPSNEPESSPTESQVPSNANTLPPPLFFSSPELLHIQNYFQGLVIAAALRALLPSDPNPAASDFMSRIWTLLLVSINDEPDGSSTTLVNFADELIRARGGSLKPDEETELRAAVKRTLKLEDPVFALLQRRLLMAVAERLVAPETTVRREVPVDMRAGRERPEKRPRLDLHPSGEIQVEVEVGVEPLSVKGFQDPVLLEALRQGLKELRTVVKWTESIWADLIEGMAETGQA</sequence>
<dbReference type="InterPro" id="IPR008862">
    <property type="entry name" value="Tcp11"/>
</dbReference>
<evidence type="ECO:0000256" key="2">
    <source>
        <dbReference type="SAM" id="MobiDB-lite"/>
    </source>
</evidence>
<gene>
    <name evidence="3" type="ORF">EW146_g2253</name>
</gene>
<dbReference type="OrthoDB" id="276323at2759"/>
<protein>
    <submittedName>
        <fullName evidence="3">Uncharacterized protein</fullName>
    </submittedName>
</protein>
<dbReference type="AlphaFoldDB" id="A0A4S4M1N8"/>
<organism evidence="3 4">
    <name type="scientific">Bondarzewia mesenterica</name>
    <dbReference type="NCBI Taxonomy" id="1095465"/>
    <lineage>
        <taxon>Eukaryota</taxon>
        <taxon>Fungi</taxon>
        <taxon>Dikarya</taxon>
        <taxon>Basidiomycota</taxon>
        <taxon>Agaricomycotina</taxon>
        <taxon>Agaricomycetes</taxon>
        <taxon>Russulales</taxon>
        <taxon>Bondarzewiaceae</taxon>
        <taxon>Bondarzewia</taxon>
    </lineage>
</organism>
<keyword evidence="4" id="KW-1185">Reference proteome</keyword>
<dbReference type="Proteomes" id="UP000310158">
    <property type="component" value="Unassembled WGS sequence"/>
</dbReference>
<reference evidence="3 4" key="1">
    <citation type="submission" date="2019-02" db="EMBL/GenBank/DDBJ databases">
        <title>Genome sequencing of the rare red list fungi Bondarzewia mesenterica.</title>
        <authorList>
            <person name="Buettner E."/>
            <person name="Kellner H."/>
        </authorList>
    </citation>
    <scope>NUCLEOTIDE SEQUENCE [LARGE SCALE GENOMIC DNA]</scope>
    <source>
        <strain evidence="3 4">DSM 108281</strain>
    </source>
</reference>
<comment type="caution">
    <text evidence="3">The sequence shown here is derived from an EMBL/GenBank/DDBJ whole genome shotgun (WGS) entry which is preliminary data.</text>
</comment>
<dbReference type="PANTHER" id="PTHR12832:SF11">
    <property type="entry name" value="LD23868P"/>
    <property type="match status" value="1"/>
</dbReference>
<dbReference type="PANTHER" id="PTHR12832">
    <property type="entry name" value="TESTIS-SPECIFIC PROTEIN PBS13 T-COMPLEX 11"/>
    <property type="match status" value="1"/>
</dbReference>
<evidence type="ECO:0000256" key="1">
    <source>
        <dbReference type="ARBA" id="ARBA00010954"/>
    </source>
</evidence>
<dbReference type="EMBL" id="SGPL01000064">
    <property type="protein sequence ID" value="THH18785.1"/>
    <property type="molecule type" value="Genomic_DNA"/>
</dbReference>
<name>A0A4S4M1N8_9AGAM</name>
<dbReference type="GO" id="GO:0007165">
    <property type="term" value="P:signal transduction"/>
    <property type="evidence" value="ECO:0007669"/>
    <property type="project" value="TreeGrafter"/>
</dbReference>
<proteinExistence type="inferred from homology"/>
<feature type="region of interest" description="Disordered" evidence="2">
    <location>
        <begin position="383"/>
        <end position="405"/>
    </location>
</feature>
<evidence type="ECO:0000313" key="4">
    <source>
        <dbReference type="Proteomes" id="UP000310158"/>
    </source>
</evidence>
<feature type="compositionally biased region" description="Low complexity" evidence="2">
    <location>
        <begin position="385"/>
        <end position="397"/>
    </location>
</feature>